<reference evidence="2" key="2">
    <citation type="submission" date="2020-09" db="EMBL/GenBank/DDBJ databases">
        <authorList>
            <person name="Sun Q."/>
            <person name="Ohkuma M."/>
        </authorList>
    </citation>
    <scope>NUCLEOTIDE SEQUENCE</scope>
    <source>
        <strain evidence="2">JCM 4518</strain>
    </source>
</reference>
<dbReference type="EMBL" id="BMUL01000009">
    <property type="protein sequence ID" value="GHA90808.1"/>
    <property type="molecule type" value="Genomic_DNA"/>
</dbReference>
<gene>
    <name evidence="2" type="ORF">GCM10010305_38150</name>
</gene>
<dbReference type="AlphaFoldDB" id="A0A918T5K6"/>
<comment type="caution">
    <text evidence="2">The sequence shown here is derived from an EMBL/GenBank/DDBJ whole genome shotgun (WGS) entry which is preliminary data.</text>
</comment>
<feature type="region of interest" description="Disordered" evidence="1">
    <location>
        <begin position="1"/>
        <end position="21"/>
    </location>
</feature>
<name>A0A918T5K6_9ACTN</name>
<proteinExistence type="predicted"/>
<sequence length="72" mass="7717">MRVQRETENPGESRISGRRPGAGRTSVLLWVRVAARTSAGIAPVRPRPSIIRRASSRVAYGAGRPPPDRAAG</sequence>
<evidence type="ECO:0000313" key="3">
    <source>
        <dbReference type="Proteomes" id="UP000644020"/>
    </source>
</evidence>
<protein>
    <submittedName>
        <fullName evidence="2">Uncharacterized protein</fullName>
    </submittedName>
</protein>
<accession>A0A918T5K6</accession>
<reference evidence="2" key="1">
    <citation type="journal article" date="2014" name="Int. J. Syst. Evol. Microbiol.">
        <title>Complete genome sequence of Corynebacterium casei LMG S-19264T (=DSM 44701T), isolated from a smear-ripened cheese.</title>
        <authorList>
            <consortium name="US DOE Joint Genome Institute (JGI-PGF)"/>
            <person name="Walter F."/>
            <person name="Albersmeier A."/>
            <person name="Kalinowski J."/>
            <person name="Ruckert C."/>
        </authorList>
    </citation>
    <scope>NUCLEOTIDE SEQUENCE</scope>
    <source>
        <strain evidence="2">JCM 4518</strain>
    </source>
</reference>
<organism evidence="2 3">
    <name type="scientific">Streptomyces termitum</name>
    <dbReference type="NCBI Taxonomy" id="67368"/>
    <lineage>
        <taxon>Bacteria</taxon>
        <taxon>Bacillati</taxon>
        <taxon>Actinomycetota</taxon>
        <taxon>Actinomycetes</taxon>
        <taxon>Kitasatosporales</taxon>
        <taxon>Streptomycetaceae</taxon>
        <taxon>Streptomyces</taxon>
    </lineage>
</organism>
<evidence type="ECO:0000313" key="2">
    <source>
        <dbReference type="EMBL" id="GHA90808.1"/>
    </source>
</evidence>
<keyword evidence="3" id="KW-1185">Reference proteome</keyword>
<dbReference type="Proteomes" id="UP000644020">
    <property type="component" value="Unassembled WGS sequence"/>
</dbReference>
<evidence type="ECO:0000256" key="1">
    <source>
        <dbReference type="SAM" id="MobiDB-lite"/>
    </source>
</evidence>